<dbReference type="InterPro" id="IPR050428">
    <property type="entry name" value="TCS_sensor_his_kinase"/>
</dbReference>
<dbReference type="InterPro" id="IPR003661">
    <property type="entry name" value="HisK_dim/P_dom"/>
</dbReference>
<evidence type="ECO:0000256" key="4">
    <source>
        <dbReference type="ARBA" id="ARBA00022553"/>
    </source>
</evidence>
<evidence type="ECO:0000259" key="12">
    <source>
        <dbReference type="PROSITE" id="PS50109"/>
    </source>
</evidence>
<evidence type="ECO:0000256" key="11">
    <source>
        <dbReference type="SAM" id="MobiDB-lite"/>
    </source>
</evidence>
<dbReference type="SUPFAM" id="SSF55874">
    <property type="entry name" value="ATPase domain of HSP90 chaperone/DNA topoisomerase II/histidine kinase"/>
    <property type="match status" value="1"/>
</dbReference>
<reference evidence="14" key="2">
    <citation type="submission" date="2020-09" db="EMBL/GenBank/DDBJ databases">
        <authorList>
            <person name="Sun Q."/>
            <person name="Ohkuma M."/>
        </authorList>
    </citation>
    <scope>NUCLEOTIDE SEQUENCE</scope>
    <source>
        <strain evidence="14">JCM 5016</strain>
    </source>
</reference>
<feature type="domain" description="HAMP" evidence="13">
    <location>
        <begin position="168"/>
        <end position="221"/>
    </location>
</feature>
<dbReference type="SMART" id="SM00387">
    <property type="entry name" value="HATPase_c"/>
    <property type="match status" value="1"/>
</dbReference>
<dbReference type="Gene3D" id="1.10.287.130">
    <property type="match status" value="1"/>
</dbReference>
<dbReference type="InterPro" id="IPR005467">
    <property type="entry name" value="His_kinase_dom"/>
</dbReference>
<evidence type="ECO:0000256" key="6">
    <source>
        <dbReference type="ARBA" id="ARBA00022692"/>
    </source>
</evidence>
<dbReference type="SUPFAM" id="SSF47384">
    <property type="entry name" value="Homodimeric domain of signal transducing histidine kinase"/>
    <property type="match status" value="1"/>
</dbReference>
<proteinExistence type="predicted"/>
<keyword evidence="9" id="KW-0902">Two-component regulatory system</keyword>
<dbReference type="PANTHER" id="PTHR45436">
    <property type="entry name" value="SENSOR HISTIDINE KINASE YKOH"/>
    <property type="match status" value="1"/>
</dbReference>
<comment type="subcellular location">
    <subcellularLocation>
        <location evidence="2">Cell membrane</location>
    </subcellularLocation>
</comment>
<dbReference type="GO" id="GO:0000155">
    <property type="term" value="F:phosphorelay sensor kinase activity"/>
    <property type="evidence" value="ECO:0007669"/>
    <property type="project" value="InterPro"/>
</dbReference>
<keyword evidence="8" id="KW-1133">Transmembrane helix</keyword>
<evidence type="ECO:0000256" key="1">
    <source>
        <dbReference type="ARBA" id="ARBA00000085"/>
    </source>
</evidence>
<dbReference type="Pfam" id="PF02518">
    <property type="entry name" value="HATPase_c"/>
    <property type="match status" value="1"/>
</dbReference>
<keyword evidence="10" id="KW-0472">Membrane</keyword>
<organism evidence="14 15">
    <name type="scientific">Streptomyces echinoruber</name>
    <dbReference type="NCBI Taxonomy" id="68898"/>
    <lineage>
        <taxon>Bacteria</taxon>
        <taxon>Bacillati</taxon>
        <taxon>Actinomycetota</taxon>
        <taxon>Actinomycetes</taxon>
        <taxon>Kitasatosporales</taxon>
        <taxon>Streptomycetaceae</taxon>
        <taxon>Streptomyces</taxon>
    </lineage>
</organism>
<dbReference type="GO" id="GO:0005886">
    <property type="term" value="C:plasma membrane"/>
    <property type="evidence" value="ECO:0007669"/>
    <property type="project" value="UniProtKB-SubCell"/>
</dbReference>
<comment type="catalytic activity">
    <reaction evidence="1">
        <text>ATP + protein L-histidine = ADP + protein N-phospho-L-histidine.</text>
        <dbReference type="EC" id="2.7.13.3"/>
    </reaction>
</comment>
<dbReference type="PANTHER" id="PTHR45436:SF5">
    <property type="entry name" value="SENSOR HISTIDINE KINASE TRCS"/>
    <property type="match status" value="1"/>
</dbReference>
<dbReference type="SMART" id="SM00388">
    <property type="entry name" value="HisKA"/>
    <property type="match status" value="1"/>
</dbReference>
<dbReference type="EC" id="2.7.13.3" evidence="3"/>
<sequence>MLRIGRAERTGRGPRPGSVRLRLTLAVTAVAAVLLTLVASASAVAVRNSLLVSAFEQAGDGGKEDMSTEECVLGGRAGWSCKTISRHWDAAPRDTVPLIHGERLSLWPWTDPDDATPVRLIPAEGPGPIDLSDGWTDQERLNTAVRWLAGGTLVFTLLTAGGAWLVIGRALKPVDGIRTQFAALSLSRLDQRIPAPRGGREFTRLVATMNSALDRIDAAYARQRQFTSDVAHELRTPLACLRAELELTLTPSGTAHWPDAALDALKDTLHLQDITTNLLLLARLDAQAAHKKTLPTRQVDLPALIRDIVSGRDVPEHLSLTVTAPDESATVTGHRGLLARVLANLLDNAERHAATTITVTLALDHEHRQAVLDVANDGPSIPPEHQEKIFERFSRLDDARTRDAGGTGLGLAIARRITTLHHGTLTLAPGREDQAGARFTVRLPLTRGDAQPLVTALLHAWDQPDDIPVLLTHHTAHRPLEDVVPDLARALITAGRDHHLNALLRHVARQAPAWEVTGLADILRDEGMPAAAAELLAARTAQRRPTSTSRLFGRWRAQGRPAVRTAVLERPHSGRMSKPSTAQSTANSPRQRRFWFRSGGSDSA</sequence>
<feature type="domain" description="Histidine kinase" evidence="12">
    <location>
        <begin position="229"/>
        <end position="447"/>
    </location>
</feature>
<keyword evidence="4" id="KW-0597">Phosphoprotein</keyword>
<dbReference type="InterPro" id="IPR004358">
    <property type="entry name" value="Sig_transdc_His_kin-like_C"/>
</dbReference>
<name>A0A918VC25_9ACTN</name>
<keyword evidence="15" id="KW-1185">Reference proteome</keyword>
<keyword evidence="7" id="KW-0418">Kinase</keyword>
<evidence type="ECO:0000256" key="8">
    <source>
        <dbReference type="ARBA" id="ARBA00022989"/>
    </source>
</evidence>
<dbReference type="InterPro" id="IPR036890">
    <property type="entry name" value="HATPase_C_sf"/>
</dbReference>
<dbReference type="InterPro" id="IPR036097">
    <property type="entry name" value="HisK_dim/P_sf"/>
</dbReference>
<evidence type="ECO:0000256" key="3">
    <source>
        <dbReference type="ARBA" id="ARBA00012438"/>
    </source>
</evidence>
<evidence type="ECO:0000313" key="14">
    <source>
        <dbReference type="EMBL" id="GGZ87314.1"/>
    </source>
</evidence>
<dbReference type="RefSeq" id="WP_190057652.1">
    <property type="nucleotide sequence ID" value="NZ_BMWH01000008.1"/>
</dbReference>
<evidence type="ECO:0000256" key="10">
    <source>
        <dbReference type="ARBA" id="ARBA00023136"/>
    </source>
</evidence>
<accession>A0A918VC25</accession>
<dbReference type="CDD" id="cd00082">
    <property type="entry name" value="HisKA"/>
    <property type="match status" value="1"/>
</dbReference>
<keyword evidence="6" id="KW-0812">Transmembrane</keyword>
<dbReference type="PROSITE" id="PS50109">
    <property type="entry name" value="HIS_KIN"/>
    <property type="match status" value="1"/>
</dbReference>
<gene>
    <name evidence="14" type="ORF">GCM10010389_27100</name>
</gene>
<feature type="region of interest" description="Disordered" evidence="11">
    <location>
        <begin position="564"/>
        <end position="604"/>
    </location>
</feature>
<dbReference type="Gene3D" id="3.30.565.10">
    <property type="entry name" value="Histidine kinase-like ATPase, C-terminal domain"/>
    <property type="match status" value="1"/>
</dbReference>
<dbReference type="Pfam" id="PF00512">
    <property type="entry name" value="HisKA"/>
    <property type="match status" value="1"/>
</dbReference>
<dbReference type="AlphaFoldDB" id="A0A918VC25"/>
<dbReference type="InterPro" id="IPR003660">
    <property type="entry name" value="HAMP_dom"/>
</dbReference>
<dbReference type="SMART" id="SM00304">
    <property type="entry name" value="HAMP"/>
    <property type="match status" value="1"/>
</dbReference>
<dbReference type="InterPro" id="IPR003594">
    <property type="entry name" value="HATPase_dom"/>
</dbReference>
<dbReference type="PRINTS" id="PR00344">
    <property type="entry name" value="BCTRLSENSOR"/>
</dbReference>
<evidence type="ECO:0000256" key="2">
    <source>
        <dbReference type="ARBA" id="ARBA00004236"/>
    </source>
</evidence>
<comment type="caution">
    <text evidence="14">The sequence shown here is derived from an EMBL/GenBank/DDBJ whole genome shotgun (WGS) entry which is preliminary data.</text>
</comment>
<keyword evidence="5" id="KW-0808">Transferase</keyword>
<dbReference type="Proteomes" id="UP000623010">
    <property type="component" value="Unassembled WGS sequence"/>
</dbReference>
<evidence type="ECO:0000256" key="9">
    <source>
        <dbReference type="ARBA" id="ARBA00023012"/>
    </source>
</evidence>
<dbReference type="Pfam" id="PF00672">
    <property type="entry name" value="HAMP"/>
    <property type="match status" value="1"/>
</dbReference>
<evidence type="ECO:0000313" key="15">
    <source>
        <dbReference type="Proteomes" id="UP000623010"/>
    </source>
</evidence>
<evidence type="ECO:0000256" key="7">
    <source>
        <dbReference type="ARBA" id="ARBA00022777"/>
    </source>
</evidence>
<feature type="compositionally biased region" description="Polar residues" evidence="11">
    <location>
        <begin position="578"/>
        <end position="589"/>
    </location>
</feature>
<dbReference type="PROSITE" id="PS50885">
    <property type="entry name" value="HAMP"/>
    <property type="match status" value="1"/>
</dbReference>
<dbReference type="EMBL" id="BMWH01000008">
    <property type="protein sequence ID" value="GGZ87314.1"/>
    <property type="molecule type" value="Genomic_DNA"/>
</dbReference>
<reference evidence="14" key="1">
    <citation type="journal article" date="2014" name="Int. J. Syst. Evol. Microbiol.">
        <title>Complete genome sequence of Corynebacterium casei LMG S-19264T (=DSM 44701T), isolated from a smear-ripened cheese.</title>
        <authorList>
            <consortium name="US DOE Joint Genome Institute (JGI-PGF)"/>
            <person name="Walter F."/>
            <person name="Albersmeier A."/>
            <person name="Kalinowski J."/>
            <person name="Ruckert C."/>
        </authorList>
    </citation>
    <scope>NUCLEOTIDE SEQUENCE</scope>
    <source>
        <strain evidence="14">JCM 5016</strain>
    </source>
</reference>
<evidence type="ECO:0000259" key="13">
    <source>
        <dbReference type="PROSITE" id="PS50885"/>
    </source>
</evidence>
<evidence type="ECO:0000256" key="5">
    <source>
        <dbReference type="ARBA" id="ARBA00022679"/>
    </source>
</evidence>
<protein>
    <recommendedName>
        <fullName evidence="3">histidine kinase</fullName>
        <ecNumber evidence="3">2.7.13.3</ecNumber>
    </recommendedName>
</protein>